<name>A0AC61QPI9_9BACT</name>
<gene>
    <name evidence="1" type="ORF">E5358_09115</name>
</gene>
<accession>A0AC61QPI9</accession>
<feature type="non-terminal residue" evidence="1">
    <location>
        <position position="580"/>
    </location>
</feature>
<dbReference type="EMBL" id="SRZC01000013">
    <property type="protein sequence ID" value="TGX81885.1"/>
    <property type="molecule type" value="Genomic_DNA"/>
</dbReference>
<organism evidence="1 2">
    <name type="scientific">Palleniella muris</name>
    <dbReference type="NCBI Taxonomy" id="3038145"/>
    <lineage>
        <taxon>Bacteria</taxon>
        <taxon>Pseudomonadati</taxon>
        <taxon>Bacteroidota</taxon>
        <taxon>Bacteroidia</taxon>
        <taxon>Bacteroidales</taxon>
        <taxon>Prevotellaceae</taxon>
        <taxon>Palleniella</taxon>
    </lineage>
</organism>
<comment type="caution">
    <text evidence="1">The sequence shown here is derived from an EMBL/GenBank/DDBJ whole genome shotgun (WGS) entry which is preliminary data.</text>
</comment>
<proteinExistence type="predicted"/>
<keyword evidence="2" id="KW-1185">Reference proteome</keyword>
<evidence type="ECO:0000313" key="1">
    <source>
        <dbReference type="EMBL" id="TGX81885.1"/>
    </source>
</evidence>
<evidence type="ECO:0000313" key="2">
    <source>
        <dbReference type="Proteomes" id="UP000308886"/>
    </source>
</evidence>
<dbReference type="Proteomes" id="UP000308886">
    <property type="component" value="Unassembled WGS sequence"/>
</dbReference>
<protein>
    <submittedName>
        <fullName evidence="1">Uncharacterized protein</fullName>
    </submittedName>
</protein>
<sequence length="580" mass="65028">MPNGLKLHYGYDAKGRLADKRFSTLGTTLEFATERYHYNESGNCNYIMTETMLDETGNNKKTEMAYYDGLNRPVETVVNGLNTSGYYAAAYTEYDDRGRERKAWLPVVSGMTHDFVPSSSLESLGQSTYSDNYAYSLKTYDILDRPVKEMMPGEAWHSGNKGVAYEYLTNAANSVKRYDAPCDKISLVKDGYYPPNALAAVKTTDADGHTVEVFSDFEGRKILERRNGDNDTYFVYNVLGQLRYVLTPQYQAEEKKALYAYEYRYDDQGNVVKKILPGCEPTKYLYDSHGRLIAMQDGRMGESSYPRHEFYVYDRFGRLAVQGRCSGVAHPGDNLAMLDVTAAHDKTKDFGGYTIAHPYNYNSPKAELANYYDNYDFVNYCGALRNLPVDSLQQKLIQTPILEGLGIDYGKGRKTGQFVVDSEGNCTLTAFFYDIRGNVIASRSISSDNIYTSTHTDYTFINTVRHASQTVIKEFGTASAHKYRTELVNMYDGQSGKILHADLTVTDGNSSKAQRIASYEYDNLGRISRMEQGAGAHSASYAYDLHGWATAITGNALTEKLNYASGANPCYNGSISSMEW</sequence>
<reference evidence="1" key="1">
    <citation type="submission" date="2019-04" db="EMBL/GenBank/DDBJ databases">
        <title>Microbes associate with the intestines of laboratory mice.</title>
        <authorList>
            <person name="Navarre W."/>
            <person name="Wong E."/>
            <person name="Huang K."/>
            <person name="Tropini C."/>
            <person name="Ng K."/>
            <person name="Yu B."/>
        </authorList>
    </citation>
    <scope>NUCLEOTIDE SEQUENCE</scope>
    <source>
        <strain evidence="1">NM73_A23</strain>
    </source>
</reference>